<dbReference type="GO" id="GO:0005828">
    <property type="term" value="C:kinetochore microtubule"/>
    <property type="evidence" value="ECO:0007669"/>
    <property type="project" value="TreeGrafter"/>
</dbReference>
<reference evidence="2 3" key="1">
    <citation type="submission" date="2022-11" db="EMBL/GenBank/DDBJ databases">
        <title>Whole genome sequence of Eschrichtius robustus ER-17-0199.</title>
        <authorList>
            <person name="Bruniche-Olsen A."/>
            <person name="Black A.N."/>
            <person name="Fields C.J."/>
            <person name="Walden K."/>
            <person name="Dewoody J.A."/>
        </authorList>
    </citation>
    <scope>NUCLEOTIDE SEQUENCE [LARGE SCALE GENOMIC DNA]</scope>
    <source>
        <strain evidence="2">ER-17-0199</strain>
        <tissue evidence="2">Blubber</tissue>
    </source>
</reference>
<gene>
    <name evidence="2" type="ORF">J1605_012743</name>
</gene>
<sequence>MKHYEDGNSVIQLQHVAQLYKPLLVLQTLGVHQLTFAHRTRALQCLLYLADKETVESLFKKPIEEVKSYLKCITFLASFEALNIPITYELFCNSPKEGMIKGLWKNHSHESMAVRLVTELCLEYKIYDLQLWNGLLQKLLGFKMIPYLRKVLTAISSIYSLWQVPYFSRAWQRVVQIPLLSGIFVSPLPDTLTVAFYISDDLDLIRVARQYVQLDLPAFALACLMLMPHSERRHQEIKNFLGSCDPQIILQQLEEHMNTGQLAGFSHQVRSLVLNNIIDKKEFGILAKTKYFPVLKSHTMNTNNVTELVNYLANELSLEEASVFITEYYKHCGKPVPPEATPCETLKVNLAQSYWVLT</sequence>
<dbReference type="InterPro" id="IPR052802">
    <property type="entry name" value="KNTC1"/>
</dbReference>
<evidence type="ECO:0000313" key="2">
    <source>
        <dbReference type="EMBL" id="KAJ8779281.1"/>
    </source>
</evidence>
<dbReference type="AlphaFoldDB" id="A0AB34GI43"/>
<dbReference type="GO" id="GO:0005737">
    <property type="term" value="C:cytoplasm"/>
    <property type="evidence" value="ECO:0007669"/>
    <property type="project" value="TreeGrafter"/>
</dbReference>
<dbReference type="Pfam" id="PF10493">
    <property type="entry name" value="Rod_C"/>
    <property type="match status" value="1"/>
</dbReference>
<organism evidence="2 3">
    <name type="scientific">Eschrichtius robustus</name>
    <name type="common">California gray whale</name>
    <name type="synonym">Eschrichtius gibbosus</name>
    <dbReference type="NCBI Taxonomy" id="9764"/>
    <lineage>
        <taxon>Eukaryota</taxon>
        <taxon>Metazoa</taxon>
        <taxon>Chordata</taxon>
        <taxon>Craniata</taxon>
        <taxon>Vertebrata</taxon>
        <taxon>Euteleostomi</taxon>
        <taxon>Mammalia</taxon>
        <taxon>Eutheria</taxon>
        <taxon>Laurasiatheria</taxon>
        <taxon>Artiodactyla</taxon>
        <taxon>Whippomorpha</taxon>
        <taxon>Cetacea</taxon>
        <taxon>Mysticeti</taxon>
        <taxon>Eschrichtiidae</taxon>
        <taxon>Eschrichtius</taxon>
    </lineage>
</organism>
<evidence type="ECO:0000259" key="1">
    <source>
        <dbReference type="Pfam" id="PF10493"/>
    </source>
</evidence>
<accession>A0AB34GI43</accession>
<dbReference type="EMBL" id="JAIQCJ010002228">
    <property type="protein sequence ID" value="KAJ8779281.1"/>
    <property type="molecule type" value="Genomic_DNA"/>
</dbReference>
<name>A0AB34GI43_ESCRO</name>
<proteinExistence type="predicted"/>
<dbReference type="GO" id="GO:0007094">
    <property type="term" value="P:mitotic spindle assembly checkpoint signaling"/>
    <property type="evidence" value="ECO:0007669"/>
    <property type="project" value="TreeGrafter"/>
</dbReference>
<keyword evidence="3" id="KW-1185">Reference proteome</keyword>
<dbReference type="PANTHER" id="PTHR15688:SF1">
    <property type="entry name" value="KINETOCHORE-ASSOCIATED PROTEIN 1"/>
    <property type="match status" value="1"/>
</dbReference>
<evidence type="ECO:0000313" key="3">
    <source>
        <dbReference type="Proteomes" id="UP001159641"/>
    </source>
</evidence>
<comment type="caution">
    <text evidence="2">The sequence shown here is derived from an EMBL/GenBank/DDBJ whole genome shotgun (WGS) entry which is preliminary data.</text>
</comment>
<dbReference type="Proteomes" id="UP001159641">
    <property type="component" value="Unassembled WGS sequence"/>
</dbReference>
<dbReference type="GO" id="GO:0000070">
    <property type="term" value="P:mitotic sister chromatid segregation"/>
    <property type="evidence" value="ECO:0007669"/>
    <property type="project" value="TreeGrafter"/>
</dbReference>
<feature type="domain" description="RZZ complex subunit KNTC1/ROD C-terminal" evidence="1">
    <location>
        <begin position="27"/>
        <end position="274"/>
    </location>
</feature>
<dbReference type="InterPro" id="IPR019527">
    <property type="entry name" value="RZZ-complex_KNTC1/ROD_C"/>
</dbReference>
<protein>
    <recommendedName>
        <fullName evidence="1">RZZ complex subunit KNTC1/ROD C-terminal domain-containing protein</fullName>
    </recommendedName>
</protein>
<dbReference type="GO" id="GO:1903394">
    <property type="term" value="P:protein localization to kinetochore involved in kinetochore assembly"/>
    <property type="evidence" value="ECO:0007669"/>
    <property type="project" value="TreeGrafter"/>
</dbReference>
<dbReference type="GO" id="GO:0031267">
    <property type="term" value="F:small GTPase binding"/>
    <property type="evidence" value="ECO:0007669"/>
    <property type="project" value="TreeGrafter"/>
</dbReference>
<dbReference type="PANTHER" id="PTHR15688">
    <property type="entry name" value="KINETOCHORE-ASSOCIATED PROTEIN 1"/>
    <property type="match status" value="1"/>
</dbReference>
<dbReference type="GO" id="GO:1990423">
    <property type="term" value="C:RZZ complex"/>
    <property type="evidence" value="ECO:0007669"/>
    <property type="project" value="TreeGrafter"/>
</dbReference>